<evidence type="ECO:0000313" key="2">
    <source>
        <dbReference type="Proteomes" id="UP001322277"/>
    </source>
</evidence>
<dbReference type="RefSeq" id="XP_062776643.1">
    <property type="nucleotide sequence ID" value="XM_062920592.1"/>
</dbReference>
<gene>
    <name evidence="1" type="ORF">CDEST_04433</name>
</gene>
<dbReference type="Proteomes" id="UP001322277">
    <property type="component" value="Chromosome 3"/>
</dbReference>
<sequence length="138" mass="15282">MILSHFKSDMHATGILRVDDRRRDGPHGPLAINHWPLAIVQIRETSRNGSEKQAGINEDDAALEFVPWLAAARLAMTYSQIHPFYIEVFIPTTDAPLLPVNPSLAACLPPSSSAWHGHDRTAVRCICHQDVDDPGRAE</sequence>
<dbReference type="EMBL" id="CP137307">
    <property type="protein sequence ID" value="WQF79419.1"/>
    <property type="molecule type" value="Genomic_DNA"/>
</dbReference>
<organism evidence="1 2">
    <name type="scientific">Colletotrichum destructivum</name>
    <dbReference type="NCBI Taxonomy" id="34406"/>
    <lineage>
        <taxon>Eukaryota</taxon>
        <taxon>Fungi</taxon>
        <taxon>Dikarya</taxon>
        <taxon>Ascomycota</taxon>
        <taxon>Pezizomycotina</taxon>
        <taxon>Sordariomycetes</taxon>
        <taxon>Hypocreomycetidae</taxon>
        <taxon>Glomerellales</taxon>
        <taxon>Glomerellaceae</taxon>
        <taxon>Colletotrichum</taxon>
        <taxon>Colletotrichum destructivum species complex</taxon>
    </lineage>
</organism>
<dbReference type="GeneID" id="87940936"/>
<reference evidence="2" key="1">
    <citation type="journal article" date="2023" name="bioRxiv">
        <title>Complete genome of the Medicago anthracnose fungus, Colletotrichum destructivum, reveals a mini-chromosome-like region within a core chromosome.</title>
        <authorList>
            <person name="Lapalu N."/>
            <person name="Simon A."/>
            <person name="Lu A."/>
            <person name="Plaumann P.-L."/>
            <person name="Amselem J."/>
            <person name="Pigne S."/>
            <person name="Auger A."/>
            <person name="Koch C."/>
            <person name="Dallery J.-F."/>
            <person name="O'Connell R.J."/>
        </authorList>
    </citation>
    <scope>NUCLEOTIDE SEQUENCE [LARGE SCALE GENOMIC DNA]</scope>
    <source>
        <strain evidence="2">CBS 520.97</strain>
    </source>
</reference>
<accession>A0AAX4I8Y9</accession>
<protein>
    <submittedName>
        <fullName evidence="1">Uncharacterized protein</fullName>
    </submittedName>
</protein>
<proteinExistence type="predicted"/>
<keyword evidence="2" id="KW-1185">Reference proteome</keyword>
<dbReference type="AlphaFoldDB" id="A0AAX4I8Y9"/>
<name>A0AAX4I8Y9_9PEZI</name>
<dbReference type="KEGG" id="cdet:87940936"/>
<evidence type="ECO:0000313" key="1">
    <source>
        <dbReference type="EMBL" id="WQF79419.1"/>
    </source>
</evidence>